<accession>M2RPI3</accession>
<organism evidence="1 2">
    <name type="scientific">Entamoeba histolytica KU27</name>
    <dbReference type="NCBI Taxonomy" id="885311"/>
    <lineage>
        <taxon>Eukaryota</taxon>
        <taxon>Amoebozoa</taxon>
        <taxon>Evosea</taxon>
        <taxon>Archamoebae</taxon>
        <taxon>Mastigamoebida</taxon>
        <taxon>Entamoebidae</taxon>
        <taxon>Entamoeba</taxon>
    </lineage>
</organism>
<evidence type="ECO:0000313" key="1">
    <source>
        <dbReference type="EMBL" id="EMD46430.1"/>
    </source>
</evidence>
<gene>
    <name evidence="1" type="ORF">EHI5A_178410</name>
</gene>
<sequence length="117" mass="13977">MCDSPEERSMQQRLSKVKISDLIDYFRGIDDLKYLCSDFLDCFDKEQKTPCNLPKYDLLMEKEAELVKEIHDTAKEMIENYAEIILSYEERAAERERKEQIEIIKRLEKKPKLPKVD</sequence>
<evidence type="ECO:0000313" key="2">
    <source>
        <dbReference type="Proteomes" id="UP000011755"/>
    </source>
</evidence>
<proteinExistence type="predicted"/>
<dbReference type="EMBL" id="KB444550">
    <property type="protein sequence ID" value="EMD46430.1"/>
    <property type="molecule type" value="Genomic_DNA"/>
</dbReference>
<name>M2RPI3_ENTHI</name>
<dbReference type="AlphaFoldDB" id="M2RPI3"/>
<dbReference type="Proteomes" id="UP000011755">
    <property type="component" value="Unassembled WGS sequence"/>
</dbReference>
<reference evidence="1 2" key="1">
    <citation type="submission" date="2013-02" db="EMBL/GenBank/DDBJ databases">
        <authorList>
            <person name="Hannick L."/>
            <person name="Zafar N."/>
            <person name="Lorenzi H."/>
            <person name="Ali I.A."/>
            <person name="Petri W.P."/>
            <person name="Caler E."/>
        </authorList>
    </citation>
    <scope>NUCLEOTIDE SEQUENCE [LARGE SCALE GENOMIC DNA]</scope>
    <source>
        <strain evidence="1 2">KU27</strain>
    </source>
</reference>
<protein>
    <submittedName>
        <fullName evidence="1">Uncharacterized protein</fullName>
    </submittedName>
</protein>
<dbReference type="VEuPathDB" id="AmoebaDB:EHI5A_178410"/>